<dbReference type="Proteomes" id="UP000186720">
    <property type="component" value="Unassembled WGS sequence"/>
</dbReference>
<dbReference type="PROSITE" id="PS51257">
    <property type="entry name" value="PROKAR_LIPOPROTEIN"/>
    <property type="match status" value="1"/>
</dbReference>
<dbReference type="AlphaFoldDB" id="A0A1Q6A3J8"/>
<evidence type="ECO:0008006" key="3">
    <source>
        <dbReference type="Google" id="ProtNLM"/>
    </source>
</evidence>
<protein>
    <recommendedName>
        <fullName evidence="3">Lipoprotein</fullName>
    </recommendedName>
</protein>
<organism evidence="1 2">
    <name type="scientific">Mucilaginibacter polytrichastri</name>
    <dbReference type="NCBI Taxonomy" id="1302689"/>
    <lineage>
        <taxon>Bacteria</taxon>
        <taxon>Pseudomonadati</taxon>
        <taxon>Bacteroidota</taxon>
        <taxon>Sphingobacteriia</taxon>
        <taxon>Sphingobacteriales</taxon>
        <taxon>Sphingobacteriaceae</taxon>
        <taxon>Mucilaginibacter</taxon>
    </lineage>
</organism>
<sequence>MHKKYFILPLLCLALACKQKTVTNLHAVTSTKDTVKLPPVSAAQLIDPGKSIGLTHLNESLDSVSLKLGKADRGDAAMGAAFTTWFAKHDTSGYQTDVYSHRMMGGKDDNTSRVKLIRVTSPYFKTIQGVGTGLTLTEIGKHFHVKHIANYITGTDTLKVYDDTKEGISFEIDKGDKCTGVLIHAPKDAASGYLSMHPNAQYVMVKK</sequence>
<evidence type="ECO:0000313" key="2">
    <source>
        <dbReference type="Proteomes" id="UP000186720"/>
    </source>
</evidence>
<proteinExistence type="predicted"/>
<dbReference type="EMBL" id="MPPL01000001">
    <property type="protein sequence ID" value="OKS88585.1"/>
    <property type="molecule type" value="Genomic_DNA"/>
</dbReference>
<keyword evidence="2" id="KW-1185">Reference proteome</keyword>
<dbReference type="OrthoDB" id="1494315at2"/>
<accession>A0A1Q6A3J8</accession>
<dbReference type="RefSeq" id="WP_074491151.1">
    <property type="nucleotide sequence ID" value="NZ_FPAM01000011.1"/>
</dbReference>
<evidence type="ECO:0000313" key="1">
    <source>
        <dbReference type="EMBL" id="OKS88585.1"/>
    </source>
</evidence>
<comment type="caution">
    <text evidence="1">The sequence shown here is derived from an EMBL/GenBank/DDBJ whole genome shotgun (WGS) entry which is preliminary data.</text>
</comment>
<name>A0A1Q6A3J8_9SPHI</name>
<gene>
    <name evidence="1" type="ORF">RG47T_4056</name>
</gene>
<reference evidence="1 2" key="1">
    <citation type="submission" date="2016-11" db="EMBL/GenBank/DDBJ databases">
        <title>Whole Genome Sequencing of Mucilaginibacter polytrichastri RG4-7(T) isolated from the moss sample.</title>
        <authorList>
            <person name="Li Y."/>
        </authorList>
    </citation>
    <scope>NUCLEOTIDE SEQUENCE [LARGE SCALE GENOMIC DNA]</scope>
    <source>
        <strain evidence="1 2">RG4-7</strain>
    </source>
</reference>